<dbReference type="EMBL" id="CAJVPY010001402">
    <property type="protein sequence ID" value="CAG8520365.1"/>
    <property type="molecule type" value="Genomic_DNA"/>
</dbReference>
<gene>
    <name evidence="1" type="ORF">DERYTH_LOCUS3839</name>
</gene>
<sequence length="40" mass="4570">YTTLIAQFLEGYLDLHNGNTDKGIADKGDGNHRIEKYIFK</sequence>
<reference evidence="1" key="1">
    <citation type="submission" date="2021-06" db="EMBL/GenBank/DDBJ databases">
        <authorList>
            <person name="Kallberg Y."/>
            <person name="Tangrot J."/>
            <person name="Rosling A."/>
        </authorList>
    </citation>
    <scope>NUCLEOTIDE SEQUENCE</scope>
    <source>
        <strain evidence="1">MA453B</strain>
    </source>
</reference>
<dbReference type="Proteomes" id="UP000789405">
    <property type="component" value="Unassembled WGS sequence"/>
</dbReference>
<protein>
    <submittedName>
        <fullName evidence="1">346_t:CDS:1</fullName>
    </submittedName>
</protein>
<evidence type="ECO:0000313" key="2">
    <source>
        <dbReference type="Proteomes" id="UP000789405"/>
    </source>
</evidence>
<proteinExistence type="predicted"/>
<keyword evidence="2" id="KW-1185">Reference proteome</keyword>
<name>A0A9N9A600_9GLOM</name>
<organism evidence="1 2">
    <name type="scientific">Dentiscutata erythropus</name>
    <dbReference type="NCBI Taxonomy" id="1348616"/>
    <lineage>
        <taxon>Eukaryota</taxon>
        <taxon>Fungi</taxon>
        <taxon>Fungi incertae sedis</taxon>
        <taxon>Mucoromycota</taxon>
        <taxon>Glomeromycotina</taxon>
        <taxon>Glomeromycetes</taxon>
        <taxon>Diversisporales</taxon>
        <taxon>Gigasporaceae</taxon>
        <taxon>Dentiscutata</taxon>
    </lineage>
</organism>
<dbReference type="AlphaFoldDB" id="A0A9N9A600"/>
<accession>A0A9N9A600</accession>
<comment type="caution">
    <text evidence="1">The sequence shown here is derived from an EMBL/GenBank/DDBJ whole genome shotgun (WGS) entry which is preliminary data.</text>
</comment>
<evidence type="ECO:0000313" key="1">
    <source>
        <dbReference type="EMBL" id="CAG8520365.1"/>
    </source>
</evidence>
<feature type="non-terminal residue" evidence="1">
    <location>
        <position position="1"/>
    </location>
</feature>